<dbReference type="GeneID" id="93099962"/>
<gene>
    <name evidence="6" type="ORF">GGR14_003034</name>
</gene>
<dbReference type="Proteomes" id="UP000546007">
    <property type="component" value="Unassembled WGS sequence"/>
</dbReference>
<dbReference type="RefSeq" id="WP_124318195.1">
    <property type="nucleotide sequence ID" value="NZ_AP028155.1"/>
</dbReference>
<evidence type="ECO:0000313" key="7">
    <source>
        <dbReference type="Proteomes" id="UP000546007"/>
    </source>
</evidence>
<accession>A0A7W6HZJ9</accession>
<keyword evidence="1" id="KW-0436">Ligase</keyword>
<dbReference type="InterPro" id="IPR011761">
    <property type="entry name" value="ATP-grasp"/>
</dbReference>
<dbReference type="InterPro" id="IPR016185">
    <property type="entry name" value="PreATP-grasp_dom_sf"/>
</dbReference>
<comment type="caution">
    <text evidence="6">The sequence shown here is derived from an EMBL/GenBank/DDBJ whole genome shotgun (WGS) entry which is preliminary data.</text>
</comment>
<keyword evidence="2 4" id="KW-0547">Nucleotide-binding</keyword>
<evidence type="ECO:0000256" key="3">
    <source>
        <dbReference type="ARBA" id="ARBA00022840"/>
    </source>
</evidence>
<feature type="domain" description="ATP-grasp" evidence="5">
    <location>
        <begin position="114"/>
        <end position="311"/>
    </location>
</feature>
<dbReference type="PANTHER" id="PTHR43585">
    <property type="entry name" value="FUMIPYRROLE BIOSYNTHESIS PROTEIN C"/>
    <property type="match status" value="1"/>
</dbReference>
<keyword evidence="3 4" id="KW-0067">ATP-binding</keyword>
<evidence type="ECO:0000256" key="4">
    <source>
        <dbReference type="PROSITE-ProRule" id="PRU00409"/>
    </source>
</evidence>
<evidence type="ECO:0000256" key="1">
    <source>
        <dbReference type="ARBA" id="ARBA00022598"/>
    </source>
</evidence>
<organism evidence="6 7">
    <name type="scientific">Butyricimonas faecihominis</name>
    <dbReference type="NCBI Taxonomy" id="1472416"/>
    <lineage>
        <taxon>Bacteria</taxon>
        <taxon>Pseudomonadati</taxon>
        <taxon>Bacteroidota</taxon>
        <taxon>Bacteroidia</taxon>
        <taxon>Bacteroidales</taxon>
        <taxon>Odoribacteraceae</taxon>
        <taxon>Butyricimonas</taxon>
    </lineage>
</organism>
<keyword evidence="7" id="KW-1185">Reference proteome</keyword>
<reference evidence="6 7" key="1">
    <citation type="submission" date="2020-08" db="EMBL/GenBank/DDBJ databases">
        <title>Genomic Encyclopedia of Type Strains, Phase IV (KMG-IV): sequencing the most valuable type-strain genomes for metagenomic binning, comparative biology and taxonomic classification.</title>
        <authorList>
            <person name="Goeker M."/>
        </authorList>
    </citation>
    <scope>NUCLEOTIDE SEQUENCE [LARGE SCALE GENOMIC DNA]</scope>
    <source>
        <strain evidence="6 7">DSM 105721</strain>
    </source>
</reference>
<dbReference type="GO" id="GO:0016874">
    <property type="term" value="F:ligase activity"/>
    <property type="evidence" value="ECO:0007669"/>
    <property type="project" value="UniProtKB-KW"/>
</dbReference>
<proteinExistence type="predicted"/>
<dbReference type="SUPFAM" id="SSF56059">
    <property type="entry name" value="Glutathione synthetase ATP-binding domain-like"/>
    <property type="match status" value="1"/>
</dbReference>
<protein>
    <submittedName>
        <fullName evidence="6">Biotin carboxylase</fullName>
    </submittedName>
</protein>
<evidence type="ECO:0000256" key="2">
    <source>
        <dbReference type="ARBA" id="ARBA00022741"/>
    </source>
</evidence>
<dbReference type="Gene3D" id="3.30.1490.20">
    <property type="entry name" value="ATP-grasp fold, A domain"/>
    <property type="match status" value="1"/>
</dbReference>
<sequence>MNNIGRRKKLLLLGGLRYLLPVIKVAHNLGYYVITCDYLPSNIAHQYADEYHNVSIIDKEAVLTLAKELQIDGIMSFAVDPGVMTAAYVQEQLGLPACGPYESVCILQNKDKFRAFLSEHSFSVPWAFGFSSIEDALLKSDVFTYPLIVKPTDSAGSKGVTRVDFSTELEYALHEAFLHSMSRRVIVEEFIEKEGCSSDSDCFSVDGELKFVSFSAQHFDDQAANPYTPSAYSWPSTFTETQEKELTSEIQRLLKLLGMRTSIYNVETRIGKNGKIYIMEVSPRGGGNRLAEMLQYAMGVDLISNTVRAAMGDEVVNVEQRPCNEYWVEVILHADKEGIFVGLEISREVACYVVETDLWIQKGDRVSVFNGANDTIGTMIVRFFSVDQLNERITSVNQWVRINVN</sequence>
<evidence type="ECO:0000259" key="5">
    <source>
        <dbReference type="PROSITE" id="PS50975"/>
    </source>
</evidence>
<dbReference type="InterPro" id="IPR052032">
    <property type="entry name" value="ATP-dep_AA_Ligase"/>
</dbReference>
<dbReference type="Gene3D" id="3.30.470.20">
    <property type="entry name" value="ATP-grasp fold, B domain"/>
    <property type="match status" value="1"/>
</dbReference>
<dbReference type="PROSITE" id="PS50975">
    <property type="entry name" value="ATP_GRASP"/>
    <property type="match status" value="1"/>
</dbReference>
<dbReference type="OrthoDB" id="9803907at2"/>
<dbReference type="GO" id="GO:0046872">
    <property type="term" value="F:metal ion binding"/>
    <property type="evidence" value="ECO:0007669"/>
    <property type="project" value="InterPro"/>
</dbReference>
<dbReference type="GO" id="GO:0005524">
    <property type="term" value="F:ATP binding"/>
    <property type="evidence" value="ECO:0007669"/>
    <property type="project" value="UniProtKB-UniRule"/>
</dbReference>
<dbReference type="EMBL" id="JACIES010000008">
    <property type="protein sequence ID" value="MBB4027224.1"/>
    <property type="molecule type" value="Genomic_DNA"/>
</dbReference>
<dbReference type="Gene3D" id="3.40.50.20">
    <property type="match status" value="1"/>
</dbReference>
<dbReference type="PANTHER" id="PTHR43585:SF2">
    <property type="entry name" value="ATP-GRASP ENZYME FSQD"/>
    <property type="match status" value="1"/>
</dbReference>
<dbReference type="SUPFAM" id="SSF52440">
    <property type="entry name" value="PreATP-grasp domain"/>
    <property type="match status" value="1"/>
</dbReference>
<evidence type="ECO:0000313" key="6">
    <source>
        <dbReference type="EMBL" id="MBB4027224.1"/>
    </source>
</evidence>
<name>A0A7W6HZJ9_9BACT</name>
<dbReference type="InterPro" id="IPR013815">
    <property type="entry name" value="ATP_grasp_subdomain_1"/>
</dbReference>
<dbReference type="Pfam" id="PF13535">
    <property type="entry name" value="ATP-grasp_4"/>
    <property type="match status" value="1"/>
</dbReference>
<dbReference type="AlphaFoldDB" id="A0A7W6HZJ9"/>